<keyword evidence="4" id="KW-0862">Zinc</keyword>
<dbReference type="PANTHER" id="PTHR10410">
    <property type="entry name" value="EUKARYOTIC TRANSLATION INITIATION FACTOR 3 -RELATED"/>
    <property type="match status" value="1"/>
</dbReference>
<dbReference type="Pfam" id="PF01398">
    <property type="entry name" value="JAB"/>
    <property type="match status" value="1"/>
</dbReference>
<gene>
    <name evidence="8" type="primary">RPN11</name>
    <name evidence="8" type="ORF">MACK_001610</name>
</gene>
<sequence>MADSSRSFGGLFNSFGGMRNMQGMGPVADTSEQVYISSLALLKMLRHGRAGVPMEVMGLMLGDFIDDYTIRVVDVFSMPQSGNSVSVEAVDPVYQTEMKDMLKRTGRPEVVVGWYHSHPGFGCWFSGTDVNTQQSFEQLNPRAVGVVIDPIQSVKGKVVIDCFRLISPHVVMLGHEPRQTTSNIGHLQKPTIIALVHGLNRNYYSIVINYRKTPLESQMLLNFKKNKWTKDLEIQDFVERQKENSDLVSEIRDLCEKYNQTIKKEMSCTPEELVVANVGKLDAKRHIENSVSTLLANNTLNSFSTMLAIEML</sequence>
<name>A0A976MCT2_THEOR</name>
<evidence type="ECO:0000256" key="4">
    <source>
        <dbReference type="ARBA" id="ARBA00022833"/>
    </source>
</evidence>
<dbReference type="GO" id="GO:0000502">
    <property type="term" value="C:proteasome complex"/>
    <property type="evidence" value="ECO:0007669"/>
    <property type="project" value="UniProtKB-KW"/>
</dbReference>
<dbReference type="Pfam" id="PF23594">
    <property type="entry name" value="RPN11_C"/>
    <property type="match status" value="1"/>
</dbReference>
<dbReference type="InterPro" id="IPR050242">
    <property type="entry name" value="JAMM_MPN+_peptidase_M67A"/>
</dbReference>
<keyword evidence="1" id="KW-0645">Protease</keyword>
<dbReference type="InterPro" id="IPR056263">
    <property type="entry name" value="RPN11_C"/>
</dbReference>
<evidence type="ECO:0000256" key="6">
    <source>
        <dbReference type="ARBA" id="ARBA00023049"/>
    </source>
</evidence>
<dbReference type="SUPFAM" id="SSF102712">
    <property type="entry name" value="JAB1/MPN domain"/>
    <property type="match status" value="1"/>
</dbReference>
<protein>
    <submittedName>
        <fullName evidence="8">Proteasome (Prosome, macropain) 26S subunit, non-ATPase, 14</fullName>
    </submittedName>
</protein>
<dbReference type="AlphaFoldDB" id="A0A976MCT2"/>
<dbReference type="FunFam" id="3.40.140.10:FF:000026">
    <property type="entry name" value="26S proteasome non-ATPase regulatory subunit 14"/>
    <property type="match status" value="1"/>
</dbReference>
<evidence type="ECO:0000256" key="2">
    <source>
        <dbReference type="ARBA" id="ARBA00022723"/>
    </source>
</evidence>
<dbReference type="InterPro" id="IPR037518">
    <property type="entry name" value="MPN"/>
</dbReference>
<evidence type="ECO:0000259" key="7">
    <source>
        <dbReference type="PROSITE" id="PS50249"/>
    </source>
</evidence>
<dbReference type="CDD" id="cd08069">
    <property type="entry name" value="MPN_RPN11_CSN5"/>
    <property type="match status" value="1"/>
</dbReference>
<dbReference type="Gene3D" id="3.40.140.10">
    <property type="entry name" value="Cytidine Deaminase, domain 2"/>
    <property type="match status" value="1"/>
</dbReference>
<dbReference type="SMART" id="SM00232">
    <property type="entry name" value="JAB_MPN"/>
    <property type="match status" value="1"/>
</dbReference>
<dbReference type="GO" id="GO:0006508">
    <property type="term" value="P:proteolysis"/>
    <property type="evidence" value="ECO:0007669"/>
    <property type="project" value="UniProtKB-KW"/>
</dbReference>
<dbReference type="Proteomes" id="UP000244811">
    <property type="component" value="Chromosome 2"/>
</dbReference>
<keyword evidence="2" id="KW-0479">Metal-binding</keyword>
<accession>A0A976MCT2</accession>
<evidence type="ECO:0000313" key="9">
    <source>
        <dbReference type="Proteomes" id="UP000244811"/>
    </source>
</evidence>
<evidence type="ECO:0000313" key="8">
    <source>
        <dbReference type="EMBL" id="UKK02254.1"/>
    </source>
</evidence>
<keyword evidence="6" id="KW-0482">Metalloprotease</keyword>
<dbReference type="GO" id="GO:0008237">
    <property type="term" value="F:metallopeptidase activity"/>
    <property type="evidence" value="ECO:0007669"/>
    <property type="project" value="UniProtKB-KW"/>
</dbReference>
<dbReference type="EMBL" id="CP056071">
    <property type="protein sequence ID" value="UKK02254.1"/>
    <property type="molecule type" value="Genomic_DNA"/>
</dbReference>
<dbReference type="GO" id="GO:0046872">
    <property type="term" value="F:metal ion binding"/>
    <property type="evidence" value="ECO:0007669"/>
    <property type="project" value="UniProtKB-KW"/>
</dbReference>
<organism evidence="8 9">
    <name type="scientific">Theileria orientalis</name>
    <dbReference type="NCBI Taxonomy" id="68886"/>
    <lineage>
        <taxon>Eukaryota</taxon>
        <taxon>Sar</taxon>
        <taxon>Alveolata</taxon>
        <taxon>Apicomplexa</taxon>
        <taxon>Aconoidasida</taxon>
        <taxon>Piroplasmida</taxon>
        <taxon>Theileriidae</taxon>
        <taxon>Theileria</taxon>
    </lineage>
</organism>
<reference evidence="8" key="1">
    <citation type="submission" date="2022-07" db="EMBL/GenBank/DDBJ databases">
        <title>Evaluation of T. orientalis genome assembly methods using nanopore sequencing and analysis of variation between genomes.</title>
        <authorList>
            <person name="Yam J."/>
            <person name="Micallef M.L."/>
            <person name="Liu M."/>
            <person name="Djordjevic S.P."/>
            <person name="Bogema D.R."/>
            <person name="Jenkins C."/>
        </authorList>
    </citation>
    <scope>NUCLEOTIDE SEQUENCE</scope>
    <source>
        <strain evidence="8">Goon Nure</strain>
    </source>
</reference>
<dbReference type="InterPro" id="IPR000555">
    <property type="entry name" value="JAMM/MPN+_dom"/>
</dbReference>
<evidence type="ECO:0000256" key="3">
    <source>
        <dbReference type="ARBA" id="ARBA00022801"/>
    </source>
</evidence>
<proteinExistence type="predicted"/>
<dbReference type="PROSITE" id="PS50249">
    <property type="entry name" value="MPN"/>
    <property type="match status" value="1"/>
</dbReference>
<evidence type="ECO:0000256" key="5">
    <source>
        <dbReference type="ARBA" id="ARBA00022942"/>
    </source>
</evidence>
<keyword evidence="3" id="KW-0378">Hydrolase</keyword>
<evidence type="ECO:0000256" key="1">
    <source>
        <dbReference type="ARBA" id="ARBA00022670"/>
    </source>
</evidence>
<keyword evidence="5 8" id="KW-0647">Proteasome</keyword>
<feature type="domain" description="MPN" evidence="7">
    <location>
        <begin position="34"/>
        <end position="167"/>
    </location>
</feature>